<feature type="region of interest" description="Disordered" evidence="1">
    <location>
        <begin position="77"/>
        <end position="154"/>
    </location>
</feature>
<dbReference type="RefSeq" id="XP_022839715.1">
    <property type="nucleotide sequence ID" value="XM_022983453.1"/>
</dbReference>
<dbReference type="AlphaFoldDB" id="A0A090MAT2"/>
<dbReference type="GeneID" id="34946165"/>
<dbReference type="KEGG" id="ota:OT_ostta09g04290"/>
<reference evidence="2 3" key="2">
    <citation type="journal article" date="2014" name="BMC Genomics">
        <title>An improved genome of the model marine alga Ostreococcus tauri unfolds by assessing Illumina de novo assemblies.</title>
        <authorList>
            <person name="Blanc-Mathieu R."/>
            <person name="Verhelst B."/>
            <person name="Derelle E."/>
            <person name="Rombauts S."/>
            <person name="Bouget F.Y."/>
            <person name="Carre I."/>
            <person name="Chateau A."/>
            <person name="Eyre-Walker A."/>
            <person name="Grimsley N."/>
            <person name="Moreau H."/>
            <person name="Piegu B."/>
            <person name="Rivals E."/>
            <person name="Schackwitz W."/>
            <person name="Van de Peer Y."/>
            <person name="Piganeau G."/>
        </authorList>
    </citation>
    <scope>NUCLEOTIDE SEQUENCE [LARGE SCALE GENOMIC DNA]</scope>
    <source>
        <strain evidence="3">OTTH 0595 / CCAP 157/2 / RCC745</strain>
    </source>
</reference>
<organism evidence="2 3">
    <name type="scientific">Ostreococcus tauri</name>
    <name type="common">Marine green alga</name>
    <dbReference type="NCBI Taxonomy" id="70448"/>
    <lineage>
        <taxon>Eukaryota</taxon>
        <taxon>Viridiplantae</taxon>
        <taxon>Chlorophyta</taxon>
        <taxon>Mamiellophyceae</taxon>
        <taxon>Mamiellales</taxon>
        <taxon>Bathycoccaceae</taxon>
        <taxon>Ostreococcus</taxon>
    </lineage>
</organism>
<feature type="compositionally biased region" description="Acidic residues" evidence="1">
    <location>
        <begin position="131"/>
        <end position="141"/>
    </location>
</feature>
<dbReference type="InParanoid" id="A0A090MAT2"/>
<evidence type="ECO:0000313" key="3">
    <source>
        <dbReference type="Proteomes" id="UP000009170"/>
    </source>
</evidence>
<gene>
    <name evidence="2" type="ORF">OT_ostta09g04290</name>
</gene>
<feature type="region of interest" description="Disordered" evidence="1">
    <location>
        <begin position="1"/>
        <end position="30"/>
    </location>
</feature>
<feature type="compositionally biased region" description="Low complexity" evidence="1">
    <location>
        <begin position="11"/>
        <end position="30"/>
    </location>
</feature>
<feature type="region of interest" description="Disordered" evidence="1">
    <location>
        <begin position="44"/>
        <end position="63"/>
    </location>
</feature>
<evidence type="ECO:0000313" key="2">
    <source>
        <dbReference type="EMBL" id="CEF99229.1"/>
    </source>
</evidence>
<name>A0A090MAT2_OSTTA</name>
<feature type="compositionally biased region" description="Basic and acidic residues" evidence="1">
    <location>
        <begin position="91"/>
        <end position="100"/>
    </location>
</feature>
<protein>
    <submittedName>
        <fullName evidence="2">Unnamed product</fullName>
    </submittedName>
</protein>
<keyword evidence="3" id="KW-1185">Reference proteome</keyword>
<reference evidence="3" key="1">
    <citation type="journal article" date="2006" name="Proc. Natl. Acad. Sci. U.S.A.">
        <title>Genome analysis of the smallest free-living eukaryote Ostreococcus tauri unveils many unique features.</title>
        <authorList>
            <person name="Derelle E."/>
            <person name="Ferraz C."/>
            <person name="Rombauts S."/>
            <person name="Rouze P."/>
            <person name="Worden A.Z."/>
            <person name="Robbens S."/>
            <person name="Partensky F."/>
            <person name="Degroeve S."/>
            <person name="Echeynie S."/>
            <person name="Cooke R."/>
            <person name="Saeys Y."/>
            <person name="Wuyts J."/>
            <person name="Jabbari K."/>
            <person name="Bowler C."/>
            <person name="Panaud O."/>
            <person name="Piegu B."/>
            <person name="Ball S.G."/>
            <person name="Ral J.-P."/>
            <person name="Bouget F.-Y."/>
            <person name="Piganeau G."/>
            <person name="De Baets B."/>
            <person name="Picard A."/>
            <person name="Delseny M."/>
            <person name="Demaille J."/>
            <person name="Van de Peer Y."/>
            <person name="Moreau H."/>
        </authorList>
    </citation>
    <scope>NUCLEOTIDE SEQUENCE [LARGE SCALE GENOMIC DNA]</scope>
    <source>
        <strain evidence="3">OTTH 0595 / CCAP 157/2 / RCC745</strain>
    </source>
</reference>
<evidence type="ECO:0000256" key="1">
    <source>
        <dbReference type="SAM" id="MobiDB-lite"/>
    </source>
</evidence>
<dbReference type="Proteomes" id="UP000009170">
    <property type="component" value="Unassembled WGS sequence"/>
</dbReference>
<sequence>MGAIAQPPTRGAYALGSSGGARASASAAATTSCARALVESLERDVGDRSRRWVGGAEGGTAAPEVRVRSHAYARRRLGGAEGARGVIETPGLDRRARRESDEEDEEEDDEQREESQGAYVSRGSEERFDAVEGEGSEEVDEGGYATPIREEASE</sequence>
<proteinExistence type="predicted"/>
<feature type="compositionally biased region" description="Acidic residues" evidence="1">
    <location>
        <begin position="101"/>
        <end position="112"/>
    </location>
</feature>
<dbReference type="EMBL" id="CAID01000009">
    <property type="protein sequence ID" value="CEF99229.1"/>
    <property type="molecule type" value="Genomic_DNA"/>
</dbReference>
<comment type="caution">
    <text evidence="2">The sequence shown here is derived from an EMBL/GenBank/DDBJ whole genome shotgun (WGS) entry which is preliminary data.</text>
</comment>
<accession>A0A090MAT2</accession>